<evidence type="ECO:0000256" key="1">
    <source>
        <dbReference type="SAM" id="MobiDB-lite"/>
    </source>
</evidence>
<dbReference type="AlphaFoldDB" id="A0AAV7ND22"/>
<organism evidence="2 3">
    <name type="scientific">Pleurodeles waltl</name>
    <name type="common">Iberian ribbed newt</name>
    <dbReference type="NCBI Taxonomy" id="8319"/>
    <lineage>
        <taxon>Eukaryota</taxon>
        <taxon>Metazoa</taxon>
        <taxon>Chordata</taxon>
        <taxon>Craniata</taxon>
        <taxon>Vertebrata</taxon>
        <taxon>Euteleostomi</taxon>
        <taxon>Amphibia</taxon>
        <taxon>Batrachia</taxon>
        <taxon>Caudata</taxon>
        <taxon>Salamandroidea</taxon>
        <taxon>Salamandridae</taxon>
        <taxon>Pleurodelinae</taxon>
        <taxon>Pleurodeles</taxon>
    </lineage>
</organism>
<protein>
    <submittedName>
        <fullName evidence="2">Uncharacterized protein</fullName>
    </submittedName>
</protein>
<gene>
    <name evidence="2" type="ORF">NDU88_001642</name>
</gene>
<evidence type="ECO:0000313" key="2">
    <source>
        <dbReference type="EMBL" id="KAJ1113396.1"/>
    </source>
</evidence>
<evidence type="ECO:0000313" key="3">
    <source>
        <dbReference type="Proteomes" id="UP001066276"/>
    </source>
</evidence>
<dbReference type="EMBL" id="JANPWB010000012">
    <property type="protein sequence ID" value="KAJ1113396.1"/>
    <property type="molecule type" value="Genomic_DNA"/>
</dbReference>
<name>A0AAV7ND22_PLEWA</name>
<dbReference type="Proteomes" id="UP001066276">
    <property type="component" value="Chromosome 8"/>
</dbReference>
<reference evidence="2" key="1">
    <citation type="journal article" date="2022" name="bioRxiv">
        <title>Sequencing and chromosome-scale assembly of the giantPleurodeles waltlgenome.</title>
        <authorList>
            <person name="Brown T."/>
            <person name="Elewa A."/>
            <person name="Iarovenko S."/>
            <person name="Subramanian E."/>
            <person name="Araus A.J."/>
            <person name="Petzold A."/>
            <person name="Susuki M."/>
            <person name="Suzuki K.-i.T."/>
            <person name="Hayashi T."/>
            <person name="Toyoda A."/>
            <person name="Oliveira C."/>
            <person name="Osipova E."/>
            <person name="Leigh N.D."/>
            <person name="Simon A."/>
            <person name="Yun M.H."/>
        </authorList>
    </citation>
    <scope>NUCLEOTIDE SEQUENCE</scope>
    <source>
        <strain evidence="2">20211129_DDA</strain>
        <tissue evidence="2">Liver</tissue>
    </source>
</reference>
<feature type="region of interest" description="Disordered" evidence="1">
    <location>
        <begin position="40"/>
        <end position="67"/>
    </location>
</feature>
<comment type="caution">
    <text evidence="2">The sequence shown here is derived from an EMBL/GenBank/DDBJ whole genome shotgun (WGS) entry which is preliminary data.</text>
</comment>
<sequence>MAYIVAPRPRAWAAAVQVEETAGGPQEKLRLGSRVTAPTTALFSGRKLHGKRGRAGDPESGHGPCRA</sequence>
<accession>A0AAV7ND22</accession>
<keyword evidence="3" id="KW-1185">Reference proteome</keyword>
<proteinExistence type="predicted"/>